<dbReference type="eggNOG" id="COG0192">
    <property type="taxonomic scope" value="Bacteria"/>
</dbReference>
<evidence type="ECO:0000259" key="2">
    <source>
        <dbReference type="Pfam" id="PF00438"/>
    </source>
</evidence>
<dbReference type="Proteomes" id="UP000003330">
    <property type="component" value="Unassembled WGS sequence"/>
</dbReference>
<protein>
    <submittedName>
        <fullName evidence="3">Methionine adenosyltransferase, N-terminal domain protein</fullName>
    </submittedName>
</protein>
<gene>
    <name evidence="3" type="ORF">STRIC_2414</name>
</gene>
<dbReference type="InterPro" id="IPR022628">
    <property type="entry name" value="S-AdoMet_synt_N"/>
</dbReference>
<dbReference type="InterPro" id="IPR022636">
    <property type="entry name" value="S-AdoMet_synthetase_sfam"/>
</dbReference>
<evidence type="ECO:0000313" key="4">
    <source>
        <dbReference type="Proteomes" id="UP000003330"/>
    </source>
</evidence>
<dbReference type="AlphaFoldDB" id="G5K206"/>
<sequence>MIEKVNPSHPDKVADRIAGAIVDLAYKKNKEPKVAVEVLIGHGTCHVIIETTVKFTKKSIENIITRIAGEIKTDITIVPQDVHLADNQSGKVRCGDNGIFKGVPLTEEQLELSKIARGIYGQYPTDGKYILTKDRLIICQSHAPKDELLMFYQSSYYRP</sequence>
<dbReference type="SUPFAM" id="SSF55973">
    <property type="entry name" value="S-adenosylmethionine synthetase"/>
    <property type="match status" value="1"/>
</dbReference>
<evidence type="ECO:0000256" key="1">
    <source>
        <dbReference type="ARBA" id="ARBA00022723"/>
    </source>
</evidence>
<proteinExistence type="predicted"/>
<comment type="caution">
    <text evidence="3">The sequence shown here is derived from an EMBL/GenBank/DDBJ whole genome shotgun (WGS) entry which is preliminary data.</text>
</comment>
<dbReference type="STRING" id="764299.STRIC_2414"/>
<dbReference type="EMBL" id="AEUX02000005">
    <property type="protein sequence ID" value="EHI69941.1"/>
    <property type="molecule type" value="Genomic_DNA"/>
</dbReference>
<keyword evidence="1" id="KW-0479">Metal-binding</keyword>
<dbReference type="GO" id="GO:0004478">
    <property type="term" value="F:methionine adenosyltransferase activity"/>
    <property type="evidence" value="ECO:0007669"/>
    <property type="project" value="InterPro"/>
</dbReference>
<dbReference type="RefSeq" id="WP_008088033.1">
    <property type="nucleotide sequence ID" value="NZ_AEUX02000005.1"/>
</dbReference>
<dbReference type="Gene3D" id="3.30.300.10">
    <property type="match status" value="1"/>
</dbReference>
<dbReference type="GO" id="GO:0006556">
    <property type="term" value="P:S-adenosylmethionine biosynthetic process"/>
    <property type="evidence" value="ECO:0007669"/>
    <property type="project" value="InterPro"/>
</dbReference>
<evidence type="ECO:0000313" key="3">
    <source>
        <dbReference type="EMBL" id="EHI69941.1"/>
    </source>
</evidence>
<keyword evidence="4" id="KW-1185">Reference proteome</keyword>
<name>G5K206_9STRE</name>
<reference evidence="3 4" key="1">
    <citation type="journal article" date="2014" name="Int. J. Syst. Evol. Microbiol.">
        <title>Phylogenomics and the dynamic genome evolution of the genus Streptococcus.</title>
        <authorList>
            <consortium name="The Broad Institute Genome Sequencing Platform"/>
            <person name="Richards V.P."/>
            <person name="Palmer S.R."/>
            <person name="Pavinski Bitar P.D."/>
            <person name="Qin X."/>
            <person name="Weinstock G.M."/>
            <person name="Highlander S.K."/>
            <person name="Town C.D."/>
            <person name="Burne R.A."/>
            <person name="Stanhope M.J."/>
        </authorList>
    </citation>
    <scope>NUCLEOTIDE SEQUENCE [LARGE SCALE GENOMIC DNA]</scope>
    <source>
        <strain evidence="3 4">707-05</strain>
    </source>
</reference>
<dbReference type="GO" id="GO:0046872">
    <property type="term" value="F:metal ion binding"/>
    <property type="evidence" value="ECO:0007669"/>
    <property type="project" value="UniProtKB-KW"/>
</dbReference>
<organism evidence="3 4">
    <name type="scientific">Streptococcus ictaluri 707-05</name>
    <dbReference type="NCBI Taxonomy" id="764299"/>
    <lineage>
        <taxon>Bacteria</taxon>
        <taxon>Bacillati</taxon>
        <taxon>Bacillota</taxon>
        <taxon>Bacilli</taxon>
        <taxon>Lactobacillales</taxon>
        <taxon>Streptococcaceae</taxon>
        <taxon>Streptococcus</taxon>
    </lineage>
</organism>
<feature type="domain" description="S-adenosylmethionine synthetase N-terminal" evidence="2">
    <location>
        <begin position="3"/>
        <end position="71"/>
    </location>
</feature>
<dbReference type="OrthoDB" id="2200204at2"/>
<dbReference type="Pfam" id="PF00438">
    <property type="entry name" value="S-AdoMet_synt_N"/>
    <property type="match status" value="1"/>
</dbReference>
<accession>G5K206</accession>